<dbReference type="PRINTS" id="PR01228">
    <property type="entry name" value="EGGSHELL"/>
</dbReference>
<evidence type="ECO:0000256" key="1">
    <source>
        <dbReference type="ARBA" id="ARBA00010652"/>
    </source>
</evidence>
<comment type="similarity">
    <text evidence="1">Belongs to the mycobacterial PPE family.</text>
</comment>
<dbReference type="Gene3D" id="1.20.1260.20">
    <property type="entry name" value="PPE superfamily"/>
    <property type="match status" value="1"/>
</dbReference>
<feature type="compositionally biased region" description="Low complexity" evidence="2">
    <location>
        <begin position="402"/>
        <end position="422"/>
    </location>
</feature>
<reference evidence="4" key="1">
    <citation type="submission" date="2023-07" db="EMBL/GenBank/DDBJ databases">
        <title>Sequencing the genomes of 1000 actinobacteria strains.</title>
        <authorList>
            <person name="Klenk H.-P."/>
        </authorList>
    </citation>
    <scope>NUCLEOTIDE SEQUENCE</scope>
    <source>
        <strain evidence="4">DSM 45977</strain>
    </source>
</reference>
<keyword evidence="5" id="KW-1185">Reference proteome</keyword>
<feature type="compositionally biased region" description="Low complexity" evidence="2">
    <location>
        <begin position="227"/>
        <end position="237"/>
    </location>
</feature>
<name>A0AAE3ZAU5_9ACTN</name>
<feature type="compositionally biased region" description="Basic and acidic residues" evidence="2">
    <location>
        <begin position="438"/>
        <end position="452"/>
    </location>
</feature>
<dbReference type="EMBL" id="JAVDXW010000001">
    <property type="protein sequence ID" value="MDR7301502.1"/>
    <property type="molecule type" value="Genomic_DNA"/>
</dbReference>
<feature type="compositionally biased region" description="Gly residues" evidence="2">
    <location>
        <begin position="300"/>
        <end position="401"/>
    </location>
</feature>
<comment type="caution">
    <text evidence="4">The sequence shown here is derived from an EMBL/GenBank/DDBJ whole genome shotgun (WGS) entry which is preliminary data.</text>
</comment>
<evidence type="ECO:0000259" key="3">
    <source>
        <dbReference type="Pfam" id="PF00823"/>
    </source>
</evidence>
<dbReference type="AlphaFoldDB" id="A0AAE3ZAU5"/>
<proteinExistence type="inferred from homology"/>
<organism evidence="4 5">
    <name type="scientific">Haloactinomyces albus</name>
    <dbReference type="NCBI Taxonomy" id="1352928"/>
    <lineage>
        <taxon>Bacteria</taxon>
        <taxon>Bacillati</taxon>
        <taxon>Actinomycetota</taxon>
        <taxon>Actinomycetes</taxon>
        <taxon>Actinopolysporales</taxon>
        <taxon>Actinopolysporaceae</taxon>
        <taxon>Haloactinomyces</taxon>
    </lineage>
</organism>
<dbReference type="Pfam" id="PF00823">
    <property type="entry name" value="PPE"/>
    <property type="match status" value="1"/>
</dbReference>
<feature type="region of interest" description="Disordered" evidence="2">
    <location>
        <begin position="227"/>
        <end position="288"/>
    </location>
</feature>
<evidence type="ECO:0000313" key="4">
    <source>
        <dbReference type="EMBL" id="MDR7301502.1"/>
    </source>
</evidence>
<feature type="compositionally biased region" description="Gly residues" evidence="2">
    <location>
        <begin position="423"/>
        <end position="437"/>
    </location>
</feature>
<dbReference type="Proteomes" id="UP001180845">
    <property type="component" value="Unassembled WGS sequence"/>
</dbReference>
<protein>
    <recommendedName>
        <fullName evidence="3">PPE domain-containing protein</fullName>
    </recommendedName>
</protein>
<gene>
    <name evidence="4" type="ORF">JOF55_001683</name>
</gene>
<feature type="domain" description="PPE" evidence="3">
    <location>
        <begin position="38"/>
        <end position="185"/>
    </location>
</feature>
<accession>A0AAE3ZAU5</accession>
<feature type="region of interest" description="Disordered" evidence="2">
    <location>
        <begin position="300"/>
        <end position="480"/>
    </location>
</feature>
<dbReference type="InterPro" id="IPR038332">
    <property type="entry name" value="PPE_sf"/>
</dbReference>
<feature type="compositionally biased region" description="Gly residues" evidence="2">
    <location>
        <begin position="238"/>
        <end position="247"/>
    </location>
</feature>
<dbReference type="SUPFAM" id="SSF140459">
    <property type="entry name" value="PE/PPE dimer-like"/>
    <property type="match status" value="1"/>
</dbReference>
<evidence type="ECO:0000313" key="5">
    <source>
        <dbReference type="Proteomes" id="UP001180845"/>
    </source>
</evidence>
<sequence length="480" mass="46550">MYGMYSPMVGTTLYSRSGHDAAAMAEKVGFNHPQKYSEIHGGPGTGALNNSVSTWRSRIADKFDEVANLLDEANAKAGVAWEGAAAEAHGDSLKPMTNFVRDAKEVSTGVSHSAEYQVQNFANVRNGMPEPKKVTATDSNLEKAGAALFGYETDLQKQEQEAMERAREAKRIYDTYRESSSSVTSGLPRYPEAPKLEYGGQNPSYGQSVAVGSGTGYTGSSVGSGAGVYSASSSGASTAGGGTGGVSDDGSHCDGSDDGGTPAVSGSAWTPPPGGGSSTLPAGSSPGGYVPGTGAAGAGGAGTGTGGGAGVGVIGGGSGGRGSGGRGGTSSGRGGSRAGSGTGRGGSSTGGRAGGYGSGSGGYGTGGRAGGYGAGSGAGGRAGGFGSGSGSGQLGAGGRSGSGFASGTSGSTTGAYGNSGTTGARGAGAMAGAGGRGRQGEEDQEHENKYMIETDEAWEELGLPRTAPPVIGGDLEPPQR</sequence>
<dbReference type="InterPro" id="IPR000030">
    <property type="entry name" value="PPE_dom"/>
</dbReference>
<dbReference type="RefSeq" id="WP_310272108.1">
    <property type="nucleotide sequence ID" value="NZ_JAVDXW010000001.1"/>
</dbReference>
<evidence type="ECO:0000256" key="2">
    <source>
        <dbReference type="SAM" id="MobiDB-lite"/>
    </source>
</evidence>
<feature type="region of interest" description="Disordered" evidence="2">
    <location>
        <begin position="173"/>
        <end position="201"/>
    </location>
</feature>